<feature type="compositionally biased region" description="Pro residues" evidence="3">
    <location>
        <begin position="571"/>
        <end position="623"/>
    </location>
</feature>
<comment type="caution">
    <text evidence="7">The sequence shown here is derived from an EMBL/GenBank/DDBJ whole genome shotgun (WGS) entry which is preliminary data.</text>
</comment>
<evidence type="ECO:0000256" key="1">
    <source>
        <dbReference type="ARBA" id="ARBA00023449"/>
    </source>
</evidence>
<comment type="similarity">
    <text evidence="1">Belongs to the formin homology family.</text>
</comment>
<dbReference type="InterPro" id="IPR014767">
    <property type="entry name" value="DAD_dom"/>
</dbReference>
<dbReference type="GO" id="GO:0005829">
    <property type="term" value="C:cytosol"/>
    <property type="evidence" value="ECO:0007669"/>
    <property type="project" value="TreeGrafter"/>
</dbReference>
<dbReference type="PROSITE" id="PS51232">
    <property type="entry name" value="GBD_FH3"/>
    <property type="match status" value="1"/>
</dbReference>
<sequence length="1112" mass="123515">MGNAAGSAEQPAGPAAPSPKQPAAPKQPMPAAGELEERFNRVLNCMNLPPDKVQLLSQYDNEKKWELICDQERFQVKNPPAAYIQKLKSYLETGGVSRKVAADWMSNLGFKRRVQESTQVLRELEISLRTNHIGWVQEFLNEENRGLDVLLEYLAFAQCSVAYDMESTDNGAPSSDKNKPLEQSVEDLSKGPPSSLPPQPKSRHLTIKCPPSPRLTPGHSRKTLRNSRIVSQKDDVHVCIMCLRAIMNYQSGFSLVMNHPACVNEIALSLNNKNPRTKALVLELLAAVCLVRGGHDIILAAFDNFKEVCGEQHRFEKLMEYFRNEDSNIDFMVACMQFINIVVHSVENMNFRVFLQYEFTHLGLDLYLETLRLTESDKLQVQIQAYLDNVFDVGALLEDTETKNAVLEHMEELQEQVTLLTDRLQDAENESMAKIAELEKQLSQARKELETLRERFSESTPMGVSRRPPEPEKVPVTTTGRPSALELKVEELEEKGLIRILRGPGDSVSIEILPVAVATPSGSDAPIQGGVPTGSPSPDLPPAAEPVPGAAAPPPPPPLPSLPSEQEAPRVAPPPAPPLPGSPEPPPPPPLPGDQPPPPPPPPPPPGTDGPVPPPPPPPPGGPTPALGGTSPEMGPGVKAKKPIQTKFRMPLLNWVALKPNQITGTVFTELNDEKVLQELDMSDFEEQFKTKSQGPSLDLSALKGRATQKAPSKAILIEANRAKNLAITLRKGNLGADRICQAIETYDLQTLGLDFLELLTRFLPTEYERSLIARFEKEQRPMEELSEEDRFILRFSRIPRLPERMTTLTFLGNFPDTVQLLMPQLNAIIAASMSIKSSDKLRQILEIVLAFGNYMNSSKRGAAYGFRLQSLDALLEMKSTDRKQTLLHYLVKVIAEKYPQLTGFHSDLHFLDKAGSVSLDSVLGDVRSLQRGLELTQREFVRQDDCLVLKEFLRANSPIMDKLLADSKTAQEAYESVVEYFGENSKTTPPSMFFSLFSRFVKAYKKAEQDVEQWKKEAAAQEAGADVPGRGEPPAPKSPPKIRRQQMDLISELKRKQQKEPLIYESDRDGAIEDIITDLRNQPYIRSDTGRRSARRRPLGPPVQVTSDLSL</sequence>
<evidence type="ECO:0000259" key="5">
    <source>
        <dbReference type="PROSITE" id="PS51232"/>
    </source>
</evidence>
<dbReference type="InterPro" id="IPR016024">
    <property type="entry name" value="ARM-type_fold"/>
</dbReference>
<feature type="domain" description="FH2" evidence="6">
    <location>
        <begin position="640"/>
        <end position="1031"/>
    </location>
</feature>
<dbReference type="Pfam" id="PF02181">
    <property type="entry name" value="FH2"/>
    <property type="match status" value="1"/>
</dbReference>
<accession>A0A7J8G7X1</accession>
<reference evidence="7 8" key="1">
    <citation type="journal article" date="2020" name="Nature">
        <title>Six reference-quality genomes reveal evolution of bat adaptations.</title>
        <authorList>
            <person name="Jebb D."/>
            <person name="Huang Z."/>
            <person name="Pippel M."/>
            <person name="Hughes G.M."/>
            <person name="Lavrichenko K."/>
            <person name="Devanna P."/>
            <person name="Winkler S."/>
            <person name="Jermiin L.S."/>
            <person name="Skirmuntt E.C."/>
            <person name="Katzourakis A."/>
            <person name="Burkitt-Gray L."/>
            <person name="Ray D.A."/>
            <person name="Sullivan K.A.M."/>
            <person name="Roscito J.G."/>
            <person name="Kirilenko B.M."/>
            <person name="Davalos L.M."/>
            <person name="Corthals A.P."/>
            <person name="Power M.L."/>
            <person name="Jones G."/>
            <person name="Ransome R.D."/>
            <person name="Dechmann D.K.N."/>
            <person name="Locatelli A.G."/>
            <person name="Puechmaille S.J."/>
            <person name="Fedrigo O."/>
            <person name="Jarvis E.D."/>
            <person name="Hiller M."/>
            <person name="Vernes S.C."/>
            <person name="Myers E.W."/>
            <person name="Teeling E.C."/>
        </authorList>
    </citation>
    <scope>NUCLEOTIDE SEQUENCE [LARGE SCALE GENOMIC DNA]</scope>
    <source>
        <strain evidence="7">MRouAeg1</strain>
        <tissue evidence="7">Muscle</tissue>
    </source>
</reference>
<dbReference type="PANTHER" id="PTHR45857">
    <property type="entry name" value="FORMIN-LIKE PROTEIN"/>
    <property type="match status" value="1"/>
</dbReference>
<feature type="coiled-coil region" evidence="2">
    <location>
        <begin position="403"/>
        <end position="455"/>
    </location>
</feature>
<name>A0A7J8G7X1_ROUAE</name>
<dbReference type="EMBL" id="JACASE010000006">
    <property type="protein sequence ID" value="KAF6456060.1"/>
    <property type="molecule type" value="Genomic_DNA"/>
</dbReference>
<dbReference type="GO" id="GO:0031267">
    <property type="term" value="F:small GTPase binding"/>
    <property type="evidence" value="ECO:0007669"/>
    <property type="project" value="InterPro"/>
</dbReference>
<dbReference type="InterPro" id="IPR010473">
    <property type="entry name" value="GTPase-bd"/>
</dbReference>
<dbReference type="SMART" id="SM00498">
    <property type="entry name" value="FH2"/>
    <property type="match status" value="1"/>
</dbReference>
<dbReference type="SUPFAM" id="SSF101447">
    <property type="entry name" value="Formin homology 2 domain (FH2 domain)"/>
    <property type="match status" value="1"/>
</dbReference>
<dbReference type="FunFam" id="1.25.10.10:FF:000045">
    <property type="entry name" value="Formin-like protein 3 isoform 1"/>
    <property type="match status" value="1"/>
</dbReference>
<dbReference type="SMART" id="SM01140">
    <property type="entry name" value="Drf_GBD"/>
    <property type="match status" value="1"/>
</dbReference>
<evidence type="ECO:0000256" key="2">
    <source>
        <dbReference type="SAM" id="Coils"/>
    </source>
</evidence>
<proteinExistence type="inferred from homology"/>
<feature type="compositionally biased region" description="Pro residues" evidence="3">
    <location>
        <begin position="14"/>
        <end position="28"/>
    </location>
</feature>
<dbReference type="Proteomes" id="UP000593571">
    <property type="component" value="Unassembled WGS sequence"/>
</dbReference>
<feature type="region of interest" description="Disordered" evidence="3">
    <location>
        <begin position="167"/>
        <end position="225"/>
    </location>
</feature>
<evidence type="ECO:0000313" key="7">
    <source>
        <dbReference type="EMBL" id="KAF6456060.1"/>
    </source>
</evidence>
<gene>
    <name evidence="7" type="ORF">HJG63_005206</name>
</gene>
<dbReference type="FunFam" id="1.25.10.10:FF:000036">
    <property type="entry name" value="Formin-like protein 3 isoform 1"/>
    <property type="match status" value="1"/>
</dbReference>
<feature type="region of interest" description="Disordered" evidence="3">
    <location>
        <begin position="1016"/>
        <end position="1043"/>
    </location>
</feature>
<dbReference type="InterPro" id="IPR042201">
    <property type="entry name" value="FH2_Formin_sf"/>
</dbReference>
<dbReference type="InterPro" id="IPR014768">
    <property type="entry name" value="GBD/FH3_dom"/>
</dbReference>
<dbReference type="InterPro" id="IPR010472">
    <property type="entry name" value="FH3_dom"/>
</dbReference>
<dbReference type="AlphaFoldDB" id="A0A7J8G7X1"/>
<feature type="region of interest" description="Disordered" evidence="3">
    <location>
        <begin position="1"/>
        <end position="31"/>
    </location>
</feature>
<dbReference type="InterPro" id="IPR011989">
    <property type="entry name" value="ARM-like"/>
</dbReference>
<evidence type="ECO:0000259" key="6">
    <source>
        <dbReference type="PROSITE" id="PS51444"/>
    </source>
</evidence>
<dbReference type="GO" id="GO:0030866">
    <property type="term" value="P:cortical actin cytoskeleton organization"/>
    <property type="evidence" value="ECO:0007669"/>
    <property type="project" value="TreeGrafter"/>
</dbReference>
<dbReference type="GO" id="GO:0008360">
    <property type="term" value="P:regulation of cell shape"/>
    <property type="evidence" value="ECO:0007669"/>
    <property type="project" value="TreeGrafter"/>
</dbReference>
<evidence type="ECO:0000313" key="8">
    <source>
        <dbReference type="Proteomes" id="UP000593571"/>
    </source>
</evidence>
<feature type="region of interest" description="Disordered" evidence="3">
    <location>
        <begin position="521"/>
        <end position="639"/>
    </location>
</feature>
<dbReference type="InterPro" id="IPR015425">
    <property type="entry name" value="FH2_Formin"/>
</dbReference>
<dbReference type="FunFam" id="1.20.58.2220:FF:000001">
    <property type="entry name" value="Formin-like 1, isoform CRA_c"/>
    <property type="match status" value="1"/>
</dbReference>
<dbReference type="Gene3D" id="1.20.58.2220">
    <property type="entry name" value="Formin, FH2 domain"/>
    <property type="match status" value="1"/>
</dbReference>
<feature type="domain" description="GBD/FH3" evidence="5">
    <location>
        <begin position="27"/>
        <end position="475"/>
    </location>
</feature>
<dbReference type="Gene3D" id="1.25.10.10">
    <property type="entry name" value="Leucine-rich Repeat Variant"/>
    <property type="match status" value="2"/>
</dbReference>
<evidence type="ECO:0000259" key="4">
    <source>
        <dbReference type="PROSITE" id="PS51231"/>
    </source>
</evidence>
<feature type="region of interest" description="Disordered" evidence="3">
    <location>
        <begin position="455"/>
        <end position="481"/>
    </location>
</feature>
<dbReference type="Pfam" id="PF06367">
    <property type="entry name" value="Drf_FH3"/>
    <property type="match status" value="1"/>
</dbReference>
<dbReference type="PROSITE" id="PS51231">
    <property type="entry name" value="DAD"/>
    <property type="match status" value="1"/>
</dbReference>
<dbReference type="SUPFAM" id="SSF48371">
    <property type="entry name" value="ARM repeat"/>
    <property type="match status" value="1"/>
</dbReference>
<dbReference type="SMART" id="SM01139">
    <property type="entry name" value="Drf_FH3"/>
    <property type="match status" value="1"/>
</dbReference>
<dbReference type="PROSITE" id="PS51444">
    <property type="entry name" value="FH2"/>
    <property type="match status" value="1"/>
</dbReference>
<dbReference type="GO" id="GO:0051015">
    <property type="term" value="F:actin filament binding"/>
    <property type="evidence" value="ECO:0007669"/>
    <property type="project" value="TreeGrafter"/>
</dbReference>
<protein>
    <submittedName>
        <fullName evidence="7">Formin like 1</fullName>
    </submittedName>
</protein>
<feature type="region of interest" description="Disordered" evidence="3">
    <location>
        <begin position="1079"/>
        <end position="1112"/>
    </location>
</feature>
<keyword evidence="2" id="KW-0175">Coiled coil</keyword>
<organism evidence="7 8">
    <name type="scientific">Rousettus aegyptiacus</name>
    <name type="common">Egyptian fruit bat</name>
    <name type="synonym">Pteropus aegyptiacus</name>
    <dbReference type="NCBI Taxonomy" id="9407"/>
    <lineage>
        <taxon>Eukaryota</taxon>
        <taxon>Metazoa</taxon>
        <taxon>Chordata</taxon>
        <taxon>Craniata</taxon>
        <taxon>Vertebrata</taxon>
        <taxon>Euteleostomi</taxon>
        <taxon>Mammalia</taxon>
        <taxon>Eutheria</taxon>
        <taxon>Laurasiatheria</taxon>
        <taxon>Chiroptera</taxon>
        <taxon>Yinpterochiroptera</taxon>
        <taxon>Pteropodoidea</taxon>
        <taxon>Pteropodidae</taxon>
        <taxon>Rousettinae</taxon>
        <taxon>Rousettus</taxon>
    </lineage>
</organism>
<dbReference type="GO" id="GO:0016477">
    <property type="term" value="P:cell migration"/>
    <property type="evidence" value="ECO:0007669"/>
    <property type="project" value="TreeGrafter"/>
</dbReference>
<dbReference type="InterPro" id="IPR043592">
    <property type="entry name" value="FMNL_animal"/>
</dbReference>
<keyword evidence="8" id="KW-1185">Reference proteome</keyword>
<dbReference type="Pfam" id="PF06371">
    <property type="entry name" value="Drf_GBD"/>
    <property type="match status" value="2"/>
</dbReference>
<dbReference type="PRINTS" id="PR01217">
    <property type="entry name" value="PRICHEXTENSN"/>
</dbReference>
<evidence type="ECO:0000256" key="3">
    <source>
        <dbReference type="SAM" id="MobiDB-lite"/>
    </source>
</evidence>
<feature type="compositionally biased region" description="Pro residues" evidence="3">
    <location>
        <begin position="538"/>
        <end position="561"/>
    </location>
</feature>
<feature type="domain" description="DAD" evidence="4">
    <location>
        <begin position="1067"/>
        <end position="1100"/>
    </location>
</feature>
<dbReference type="PANTHER" id="PTHR45857:SF2">
    <property type="entry name" value="FORMIN-LIKE PROTEIN 1"/>
    <property type="match status" value="1"/>
</dbReference>